<accession>A0A7Y0BST6</accession>
<gene>
    <name evidence="1" type="ORF">HHL27_19635</name>
</gene>
<protein>
    <submittedName>
        <fullName evidence="1">Uncharacterized protein</fullName>
    </submittedName>
</protein>
<sequence>MIYYVDVSGETWQEVAAFLMDVAECRAHHSHYVLLKVRTGVKEEVSRLIAQLAAEDCFEIVTDDQSAAEEVTWLKLADVRSQMSTS</sequence>
<dbReference type="AlphaFoldDB" id="A0A7Y0BST6"/>
<reference evidence="1 2" key="1">
    <citation type="submission" date="2020-04" db="EMBL/GenBank/DDBJ databases">
        <title>Novosphingobium sp. TW-4 isolated from soil.</title>
        <authorList>
            <person name="Dahal R.H."/>
            <person name="Chaudhary D.K."/>
        </authorList>
    </citation>
    <scope>NUCLEOTIDE SEQUENCE [LARGE SCALE GENOMIC DNA]</scope>
    <source>
        <strain evidence="1 2">TW-4</strain>
    </source>
</reference>
<comment type="caution">
    <text evidence="1">The sequence shown here is derived from an EMBL/GenBank/DDBJ whole genome shotgun (WGS) entry which is preliminary data.</text>
</comment>
<name>A0A7Y0BST6_9SPHN</name>
<dbReference type="RefSeq" id="WP_169495099.1">
    <property type="nucleotide sequence ID" value="NZ_JABBGM010000014.1"/>
</dbReference>
<keyword evidence="2" id="KW-1185">Reference proteome</keyword>
<evidence type="ECO:0000313" key="1">
    <source>
        <dbReference type="EMBL" id="NML95891.1"/>
    </source>
</evidence>
<dbReference type="Proteomes" id="UP000583556">
    <property type="component" value="Unassembled WGS sequence"/>
</dbReference>
<dbReference type="EMBL" id="JABBGM010000014">
    <property type="protein sequence ID" value="NML95891.1"/>
    <property type="molecule type" value="Genomic_DNA"/>
</dbReference>
<evidence type="ECO:0000313" key="2">
    <source>
        <dbReference type="Proteomes" id="UP000583556"/>
    </source>
</evidence>
<organism evidence="1 2">
    <name type="scientific">Novosphingobium olei</name>
    <dbReference type="NCBI Taxonomy" id="2728851"/>
    <lineage>
        <taxon>Bacteria</taxon>
        <taxon>Pseudomonadati</taxon>
        <taxon>Pseudomonadota</taxon>
        <taxon>Alphaproteobacteria</taxon>
        <taxon>Sphingomonadales</taxon>
        <taxon>Sphingomonadaceae</taxon>
        <taxon>Novosphingobium</taxon>
    </lineage>
</organism>
<proteinExistence type="predicted"/>